<dbReference type="KEGG" id="hcv:FTV88_1051"/>
<organism evidence="1 2">
    <name type="scientific">Heliorestis convoluta</name>
    <dbReference type="NCBI Taxonomy" id="356322"/>
    <lineage>
        <taxon>Bacteria</taxon>
        <taxon>Bacillati</taxon>
        <taxon>Bacillota</taxon>
        <taxon>Clostridia</taxon>
        <taxon>Eubacteriales</taxon>
        <taxon>Heliobacteriaceae</taxon>
        <taxon>Heliorestis</taxon>
    </lineage>
</organism>
<protein>
    <submittedName>
        <fullName evidence="1">Uncharacterized protein</fullName>
    </submittedName>
</protein>
<dbReference type="EMBL" id="CP045875">
    <property type="protein sequence ID" value="QGG47203.1"/>
    <property type="molecule type" value="Genomic_DNA"/>
</dbReference>
<keyword evidence="2" id="KW-1185">Reference proteome</keyword>
<accession>A0A5Q2N0D6</accession>
<dbReference type="AlphaFoldDB" id="A0A5Q2N0D6"/>
<proteinExistence type="predicted"/>
<dbReference type="Proteomes" id="UP000366051">
    <property type="component" value="Chromosome"/>
</dbReference>
<name>A0A5Q2N0D6_9FIRM</name>
<evidence type="ECO:0000313" key="1">
    <source>
        <dbReference type="EMBL" id="QGG47203.1"/>
    </source>
</evidence>
<evidence type="ECO:0000313" key="2">
    <source>
        <dbReference type="Proteomes" id="UP000366051"/>
    </source>
</evidence>
<gene>
    <name evidence="1" type="ORF">FTV88_1051</name>
</gene>
<sequence>MRFLQQNQEFYKKKKVTPVDGSHLFLFNTGGWTAGSISRNFCSVRSMHSS</sequence>
<reference evidence="2" key="1">
    <citation type="submission" date="2019-11" db="EMBL/GenBank/DDBJ databases">
        <title>Genome sequence of Heliorestis convoluta strain HH, an alkaliphilic and minimalistic phototrophic bacterium from a soda lake in Egypt.</title>
        <authorList>
            <person name="Dewey E.D."/>
            <person name="Stokes L.M."/>
            <person name="Burchell B.M."/>
            <person name="Shaffer K.N."/>
            <person name="Huntington A.M."/>
            <person name="Baker J.M."/>
            <person name="Nadendla S."/>
            <person name="Giglio M.G."/>
            <person name="Touchman J.W."/>
            <person name="Blankenship R.E."/>
            <person name="Madigan M.T."/>
            <person name="Sattley W.M."/>
        </authorList>
    </citation>
    <scope>NUCLEOTIDE SEQUENCE [LARGE SCALE GENOMIC DNA]</scope>
    <source>
        <strain evidence="2">HH</strain>
    </source>
</reference>